<reference evidence="2" key="1">
    <citation type="submission" date="2025-08" db="UniProtKB">
        <authorList>
            <consortium name="Ensembl"/>
        </authorList>
    </citation>
    <scope>IDENTIFICATION</scope>
</reference>
<dbReference type="AlphaFoldDB" id="A0A8C1L445"/>
<name>A0A8C1L445_CYPCA</name>
<reference evidence="2" key="2">
    <citation type="submission" date="2025-09" db="UniProtKB">
        <authorList>
            <consortium name="Ensembl"/>
        </authorList>
    </citation>
    <scope>IDENTIFICATION</scope>
</reference>
<sequence length="431" mass="49304">MKSELLLVLALFLCVSSKPLSKRKMNNKLLLISFDGFRWDYDQDVNTPNLDKLVKEGVKAKYINPPAITMTSPSHFTTITGRWIEDHGVVHNLMFNDTTGLRVPHKATLKRSEWWDNGALPLWITAQNQGLKTGSFFYPGGGVNYGGQAVDRSLVADHGHPDDNETEWRQNIDTVMGWFTKDDLDFVTLYYGEPDNVGHAFGPETPERRKIIEQIDRTIGYLREAIHKSGLTDHLNVILTSDHGMTTVKKVNEIKLSNYMSLLNLTRFDLLDYGGFGMITPREGRQQEVYDALKNAHPNLTVYKKEEIPEHFHIRRHERIQPIVLLADLGFNINSRIILYINKGDHGYSNEEMDMKMIFRAFGPDFRDNFLAEPIYRWMCKLWGVVPEANNGRLSDTKYMLVDNFDAGGSSGRIKVSLSLLRLMIIILTLI</sequence>
<dbReference type="Ensembl" id="ENSCCRT00010062163.1">
    <property type="protein sequence ID" value="ENSCCRP00010056715.1"/>
    <property type="gene ID" value="ENSCCRG00010024036.1"/>
</dbReference>
<protein>
    <submittedName>
        <fullName evidence="2">Ectonucleotide pyrophosphatase/phosphodiesterase family member 7-like</fullName>
    </submittedName>
</protein>
<evidence type="ECO:0000313" key="3">
    <source>
        <dbReference type="Proteomes" id="UP000694427"/>
    </source>
</evidence>
<dbReference type="Gene3D" id="3.30.1360.180">
    <property type="match status" value="1"/>
</dbReference>
<dbReference type="SUPFAM" id="SSF53649">
    <property type="entry name" value="Alkaline phosphatase-like"/>
    <property type="match status" value="1"/>
</dbReference>
<dbReference type="Gene3D" id="3.40.720.10">
    <property type="entry name" value="Alkaline Phosphatase, subunit A"/>
    <property type="match status" value="1"/>
</dbReference>
<dbReference type="Pfam" id="PF01663">
    <property type="entry name" value="Phosphodiest"/>
    <property type="match status" value="1"/>
</dbReference>
<keyword evidence="1" id="KW-0732">Signal</keyword>
<dbReference type="CDD" id="cd16018">
    <property type="entry name" value="Enpp"/>
    <property type="match status" value="1"/>
</dbReference>
<dbReference type="PANTHER" id="PTHR10151">
    <property type="entry name" value="ECTONUCLEOTIDE PYROPHOSPHATASE/PHOSPHODIESTERASE"/>
    <property type="match status" value="1"/>
</dbReference>
<accession>A0A8C1L445</accession>
<dbReference type="InterPro" id="IPR017850">
    <property type="entry name" value="Alkaline_phosphatase_core_sf"/>
</dbReference>
<feature type="chain" id="PRO_5034917671" evidence="1">
    <location>
        <begin position="18"/>
        <end position="431"/>
    </location>
</feature>
<dbReference type="Proteomes" id="UP000694427">
    <property type="component" value="Unplaced"/>
</dbReference>
<keyword evidence="3" id="KW-1185">Reference proteome</keyword>
<evidence type="ECO:0000313" key="2">
    <source>
        <dbReference type="Ensembl" id="ENSCCRP00010056715.1"/>
    </source>
</evidence>
<dbReference type="InterPro" id="IPR002591">
    <property type="entry name" value="Phosphodiest/P_Trfase"/>
</dbReference>
<evidence type="ECO:0000256" key="1">
    <source>
        <dbReference type="SAM" id="SignalP"/>
    </source>
</evidence>
<feature type="signal peptide" evidence="1">
    <location>
        <begin position="1"/>
        <end position="17"/>
    </location>
</feature>
<dbReference type="PANTHER" id="PTHR10151:SF65">
    <property type="entry name" value="ECTONUCLEOTIDE PYROPHOSPHATASE_PHOSPHODIESTERASE FAMILY MEMBER 7-LIKE PRECURSOR"/>
    <property type="match status" value="1"/>
</dbReference>
<proteinExistence type="predicted"/>
<organism evidence="2 3">
    <name type="scientific">Cyprinus carpio</name>
    <name type="common">Common carp</name>
    <dbReference type="NCBI Taxonomy" id="7962"/>
    <lineage>
        <taxon>Eukaryota</taxon>
        <taxon>Metazoa</taxon>
        <taxon>Chordata</taxon>
        <taxon>Craniata</taxon>
        <taxon>Vertebrata</taxon>
        <taxon>Euteleostomi</taxon>
        <taxon>Actinopterygii</taxon>
        <taxon>Neopterygii</taxon>
        <taxon>Teleostei</taxon>
        <taxon>Ostariophysi</taxon>
        <taxon>Cypriniformes</taxon>
        <taxon>Cyprinidae</taxon>
        <taxon>Cyprininae</taxon>
        <taxon>Cyprinus</taxon>
    </lineage>
</organism>